<dbReference type="SUPFAM" id="SSF53822">
    <property type="entry name" value="Periplasmic binding protein-like I"/>
    <property type="match status" value="1"/>
</dbReference>
<keyword evidence="2" id="KW-0472">Membrane</keyword>
<feature type="signal peptide" evidence="3">
    <location>
        <begin position="1"/>
        <end position="24"/>
    </location>
</feature>
<dbReference type="InterPro" id="IPR051010">
    <property type="entry name" value="BCAA_transport"/>
</dbReference>
<dbReference type="KEGG" id="aqu:109585191"/>
<dbReference type="InterPro" id="IPR028081">
    <property type="entry name" value="Leu-bd"/>
</dbReference>
<dbReference type="eggNOG" id="ENOG502SRW4">
    <property type="taxonomic scope" value="Eukaryota"/>
</dbReference>
<organism evidence="5">
    <name type="scientific">Amphimedon queenslandica</name>
    <name type="common">Sponge</name>
    <dbReference type="NCBI Taxonomy" id="400682"/>
    <lineage>
        <taxon>Eukaryota</taxon>
        <taxon>Metazoa</taxon>
        <taxon>Porifera</taxon>
        <taxon>Demospongiae</taxon>
        <taxon>Heteroscleromorpha</taxon>
        <taxon>Haplosclerida</taxon>
        <taxon>Niphatidae</taxon>
        <taxon>Amphimedon</taxon>
    </lineage>
</organism>
<dbReference type="EnsemblMetazoa" id="XM_020001172.1">
    <property type="protein sequence ID" value="XP_019856731.1"/>
    <property type="gene ID" value="LOC109585191"/>
</dbReference>
<dbReference type="AlphaFoldDB" id="A0A1X7U086"/>
<keyword evidence="6" id="KW-1185">Reference proteome</keyword>
<proteinExistence type="predicted"/>
<evidence type="ECO:0000256" key="2">
    <source>
        <dbReference type="SAM" id="Phobius"/>
    </source>
</evidence>
<feature type="domain" description="Leucine-binding protein" evidence="4">
    <location>
        <begin position="48"/>
        <end position="227"/>
    </location>
</feature>
<feature type="transmembrane region" description="Helical" evidence="2">
    <location>
        <begin position="727"/>
        <end position="747"/>
    </location>
</feature>
<evidence type="ECO:0000313" key="6">
    <source>
        <dbReference type="Proteomes" id="UP000007879"/>
    </source>
</evidence>
<evidence type="ECO:0000259" key="4">
    <source>
        <dbReference type="Pfam" id="PF13458"/>
    </source>
</evidence>
<dbReference type="InterPro" id="IPR028082">
    <property type="entry name" value="Peripla_BP_I"/>
</dbReference>
<dbReference type="Gene3D" id="3.40.50.2300">
    <property type="match status" value="2"/>
</dbReference>
<keyword evidence="2" id="KW-1133">Transmembrane helix</keyword>
<dbReference type="CDD" id="cd06268">
    <property type="entry name" value="PBP1_ABC_transporter_LIVBP-like"/>
    <property type="match status" value="1"/>
</dbReference>
<gene>
    <name evidence="5" type="primary">109585191</name>
</gene>
<keyword evidence="1 3" id="KW-0732">Signal</keyword>
<feature type="chain" id="PRO_5013050123" description="Leucine-binding protein domain-containing protein" evidence="3">
    <location>
        <begin position="25"/>
        <end position="766"/>
    </location>
</feature>
<protein>
    <recommendedName>
        <fullName evidence="4">Leucine-binding protein domain-containing protein</fullName>
    </recommendedName>
</protein>
<dbReference type="PANTHER" id="PTHR30483:SF6">
    <property type="entry name" value="PERIPLASMIC BINDING PROTEIN OF ABC TRANSPORTER FOR NATURAL AMINO ACIDS"/>
    <property type="match status" value="1"/>
</dbReference>
<dbReference type="Proteomes" id="UP000007879">
    <property type="component" value="Unassembled WGS sequence"/>
</dbReference>
<reference evidence="5" key="2">
    <citation type="submission" date="2017-05" db="UniProtKB">
        <authorList>
            <consortium name="EnsemblMetazoa"/>
        </authorList>
    </citation>
    <scope>IDENTIFICATION</scope>
</reference>
<dbReference type="Pfam" id="PF13458">
    <property type="entry name" value="Peripla_BP_6"/>
    <property type="match status" value="1"/>
</dbReference>
<keyword evidence="2" id="KW-0812">Transmembrane</keyword>
<reference evidence="6" key="1">
    <citation type="journal article" date="2010" name="Nature">
        <title>The Amphimedon queenslandica genome and the evolution of animal complexity.</title>
        <authorList>
            <person name="Srivastava M."/>
            <person name="Simakov O."/>
            <person name="Chapman J."/>
            <person name="Fahey B."/>
            <person name="Gauthier M.E."/>
            <person name="Mitros T."/>
            <person name="Richards G.S."/>
            <person name="Conaco C."/>
            <person name="Dacre M."/>
            <person name="Hellsten U."/>
            <person name="Larroux C."/>
            <person name="Putnam N.H."/>
            <person name="Stanke M."/>
            <person name="Adamska M."/>
            <person name="Darling A."/>
            <person name="Degnan S.M."/>
            <person name="Oakley T.H."/>
            <person name="Plachetzki D.C."/>
            <person name="Zhai Y."/>
            <person name="Adamski M."/>
            <person name="Calcino A."/>
            <person name="Cummins S.F."/>
            <person name="Goodstein D.M."/>
            <person name="Harris C."/>
            <person name="Jackson D.J."/>
            <person name="Leys S.P."/>
            <person name="Shu S."/>
            <person name="Woodcroft B.J."/>
            <person name="Vervoort M."/>
            <person name="Kosik K.S."/>
            <person name="Manning G."/>
            <person name="Degnan B.M."/>
            <person name="Rokhsar D.S."/>
        </authorList>
    </citation>
    <scope>NUCLEOTIDE SEQUENCE [LARGE SCALE GENOMIC DNA]</scope>
</reference>
<dbReference type="InParanoid" id="A0A1X7U086"/>
<evidence type="ECO:0000256" key="1">
    <source>
        <dbReference type="ARBA" id="ARBA00022729"/>
    </source>
</evidence>
<sequence>MMNFFANVSIILALCIISASTVFAQFEETDDDASLDSWFQDVDTVADISALIPETGNAAFLGQVVKAGFEKALSDAKGNCFTCKIPSIKYYDTESNPQKALDHFKALYAKGARIFTGLVTSDEALMVAEYASKEASDAVLFSPTSTASRLCKYKKQLYRLSMDNRGYVEVLFDMAVDMKNTKKLKSTHIQLILDGDPDGTGLVGDVSKRFSKEDGNGFIVHDAVSYEGKSHSGLREMVHNLNKSISGSKSTIIVLHGLSKIEYILRIVEKYPGLTKHPWIVSDAFVFSNIRIPAEMEVYGLTFFGTRIENQSPIRKLNSYLAKKGLPPMIQARLAYDTILAIREYKAKGSLSSSQFLNGMSGSLSLSQCGERVSGSYVFAAKPKQSATHNALYEVPLVNGWFALYEYHVLTNERLNTHLQELEGLSVEAMMEVNLQSTSKGGVTSVSPAVTEIKKVDFLKYVISIDEQESSEGMDKGKMKCSDNAHINIKYGKEFHNYTVAKMPESVIIPLENGFILEATCRTSKNEYSVTRICPAAQTGGTELVCREKDSAVSIDLVEKEGRGCTGTRIATGACIVGTAGCFVGAIFTAFVAAPVCGLAGTTCAALGFSSTIVCEEEKKNGKYVCTELFRQGYLSPEIMLADMSFAKHYSKDYPVTRTGYNIIGPTLATIMSTSKGMTDAVRSFAVPWAEQMAYEEGYSETGNQRGVWVMTIGAVICATVGGIYTYFTYILALGMTAVIAVVLASMGRKVRLKAFKDTAATKKHN</sequence>
<dbReference type="PANTHER" id="PTHR30483">
    <property type="entry name" value="LEUCINE-SPECIFIC-BINDING PROTEIN"/>
    <property type="match status" value="1"/>
</dbReference>
<dbReference type="EnsemblMetazoa" id="Aqu2.1.21094_001">
    <property type="protein sequence ID" value="Aqu2.1.21094_001"/>
    <property type="gene ID" value="Aqu2.1.21094"/>
</dbReference>
<name>A0A1X7U086_AMPQE</name>
<evidence type="ECO:0000313" key="5">
    <source>
        <dbReference type="EnsemblMetazoa" id="Aqu2.1.21094_001"/>
    </source>
</evidence>
<accession>A0A1X7U086</accession>
<evidence type="ECO:0000256" key="3">
    <source>
        <dbReference type="SAM" id="SignalP"/>
    </source>
</evidence>